<feature type="transmembrane region" description="Helical" evidence="11">
    <location>
        <begin position="158"/>
        <end position="181"/>
    </location>
</feature>
<evidence type="ECO:0000259" key="13">
    <source>
        <dbReference type="PROSITE" id="PS51846"/>
    </source>
</evidence>
<dbReference type="Pfam" id="PF01595">
    <property type="entry name" value="CNNM"/>
    <property type="match status" value="1"/>
</dbReference>
<dbReference type="KEGG" id="ngv:CDO52_20215"/>
<keyword evidence="7 9" id="KW-0129">CBS domain</keyword>
<dbReference type="InterPro" id="IPR036318">
    <property type="entry name" value="FAD-bd_PCMH-like_sf"/>
</dbReference>
<evidence type="ECO:0000313" key="15">
    <source>
        <dbReference type="Proteomes" id="UP000215005"/>
    </source>
</evidence>
<keyword evidence="15" id="KW-1185">Reference proteome</keyword>
<evidence type="ECO:0008006" key="16">
    <source>
        <dbReference type="Google" id="ProtNLM"/>
    </source>
</evidence>
<dbReference type="PANTHER" id="PTHR22777:SF32">
    <property type="entry name" value="UPF0053 INNER MEMBRANE PROTEIN YFJD"/>
    <property type="match status" value="1"/>
</dbReference>
<feature type="transmembrane region" description="Helical" evidence="11">
    <location>
        <begin position="125"/>
        <end position="146"/>
    </location>
</feature>
<feature type="domain" description="CNNM transmembrane" evidence="13">
    <location>
        <begin position="34"/>
        <end position="222"/>
    </location>
</feature>
<reference evidence="14 15" key="1">
    <citation type="submission" date="2017-08" db="EMBL/GenBank/DDBJ databases">
        <title>The complete genome sequence of Nocardiopsis gilva YIM 90087.</title>
        <authorList>
            <person name="Yin M."/>
            <person name="Tang S."/>
        </authorList>
    </citation>
    <scope>NUCLEOTIDE SEQUENCE [LARGE SCALE GENOMIC DNA]</scope>
    <source>
        <strain evidence="14 15">YIM 90087</strain>
    </source>
</reference>
<dbReference type="CDD" id="cd04590">
    <property type="entry name" value="CBS_pair_CorC_HlyC_assoc"/>
    <property type="match status" value="1"/>
</dbReference>
<dbReference type="InterPro" id="IPR002550">
    <property type="entry name" value="CNNM"/>
</dbReference>
<evidence type="ECO:0000256" key="10">
    <source>
        <dbReference type="PROSITE-ProRule" id="PRU01193"/>
    </source>
</evidence>
<evidence type="ECO:0000256" key="9">
    <source>
        <dbReference type="PROSITE-ProRule" id="PRU00703"/>
    </source>
</evidence>
<evidence type="ECO:0000259" key="12">
    <source>
        <dbReference type="PROSITE" id="PS51371"/>
    </source>
</evidence>
<evidence type="ECO:0000256" key="1">
    <source>
        <dbReference type="ARBA" id="ARBA00004651"/>
    </source>
</evidence>
<comment type="subcellular location">
    <subcellularLocation>
        <location evidence="1">Cell membrane</location>
        <topology evidence="1">Multi-pass membrane protein</topology>
    </subcellularLocation>
</comment>
<dbReference type="InterPro" id="IPR046342">
    <property type="entry name" value="CBS_dom_sf"/>
</dbReference>
<comment type="similarity">
    <text evidence="2">Belongs to the UPF0053 family.</text>
</comment>
<dbReference type="RefSeq" id="WP_094932614.1">
    <property type="nucleotide sequence ID" value="NZ_CP022753.1"/>
</dbReference>
<keyword evidence="8 10" id="KW-0472">Membrane</keyword>
<feature type="transmembrane region" description="Helical" evidence="11">
    <location>
        <begin position="41"/>
        <end position="62"/>
    </location>
</feature>
<evidence type="ECO:0000256" key="11">
    <source>
        <dbReference type="SAM" id="Phobius"/>
    </source>
</evidence>
<dbReference type="Gene3D" id="3.30.465.10">
    <property type="match status" value="1"/>
</dbReference>
<evidence type="ECO:0000256" key="5">
    <source>
        <dbReference type="ARBA" id="ARBA00022737"/>
    </source>
</evidence>
<dbReference type="Proteomes" id="UP000215005">
    <property type="component" value="Chromosome"/>
</dbReference>
<evidence type="ECO:0000256" key="8">
    <source>
        <dbReference type="ARBA" id="ARBA00023136"/>
    </source>
</evidence>
<name>A0A223S9P4_9ACTN</name>
<dbReference type="Gene3D" id="3.10.580.10">
    <property type="entry name" value="CBS-domain"/>
    <property type="match status" value="1"/>
</dbReference>
<dbReference type="EMBL" id="CP022753">
    <property type="protein sequence ID" value="ASU84812.1"/>
    <property type="molecule type" value="Genomic_DNA"/>
</dbReference>
<dbReference type="FunFam" id="3.10.580.10:FF:000002">
    <property type="entry name" value="Magnesium/cobalt efflux protein CorC"/>
    <property type="match status" value="1"/>
</dbReference>
<feature type="domain" description="CBS" evidence="12">
    <location>
        <begin position="241"/>
        <end position="300"/>
    </location>
</feature>
<dbReference type="GO" id="GO:0050660">
    <property type="term" value="F:flavin adenine dinucleotide binding"/>
    <property type="evidence" value="ECO:0007669"/>
    <property type="project" value="InterPro"/>
</dbReference>
<evidence type="ECO:0000313" key="14">
    <source>
        <dbReference type="EMBL" id="ASU84812.1"/>
    </source>
</evidence>
<evidence type="ECO:0000256" key="7">
    <source>
        <dbReference type="ARBA" id="ARBA00023122"/>
    </source>
</evidence>
<dbReference type="InterPro" id="IPR044751">
    <property type="entry name" value="Ion_transp-like_CBS"/>
</dbReference>
<dbReference type="SUPFAM" id="SSF56176">
    <property type="entry name" value="FAD-binding/transporter-associated domain-like"/>
    <property type="match status" value="1"/>
</dbReference>
<dbReference type="AlphaFoldDB" id="A0A223S9P4"/>
<organism evidence="14 15">
    <name type="scientific">Nocardiopsis gilva YIM 90087</name>
    <dbReference type="NCBI Taxonomy" id="1235441"/>
    <lineage>
        <taxon>Bacteria</taxon>
        <taxon>Bacillati</taxon>
        <taxon>Actinomycetota</taxon>
        <taxon>Actinomycetes</taxon>
        <taxon>Streptosporangiales</taxon>
        <taxon>Nocardiopsidaceae</taxon>
        <taxon>Nocardiopsis</taxon>
    </lineage>
</organism>
<feature type="transmembrane region" description="Helical" evidence="11">
    <location>
        <begin position="99"/>
        <end position="119"/>
    </location>
</feature>
<evidence type="ECO:0000256" key="2">
    <source>
        <dbReference type="ARBA" id="ARBA00006337"/>
    </source>
</evidence>
<dbReference type="GO" id="GO:0005886">
    <property type="term" value="C:plasma membrane"/>
    <property type="evidence" value="ECO:0007669"/>
    <property type="project" value="UniProtKB-SubCell"/>
</dbReference>
<dbReference type="PROSITE" id="PS51371">
    <property type="entry name" value="CBS"/>
    <property type="match status" value="2"/>
</dbReference>
<sequence length="476" mass="50716">MSATGAAEGPVLSVLSAVASQYAGPVAPAVAVHSAIPPIGAFTAAAVLTVLAAFFVSAEVAVTRTARMGVGHVVDTGRIGARRLEAIAADPVRHLNVVLLLRVVCEVLAGLALAVGFIGRFGLSWTAVGLTGVLMVLVDYVLIGVTPRILGRQFAESIALASAALVTPIGVLVGPLARVLVRVGRGLTPRGKGDREGPFSSEDELRRMVDLAERGHVIDAEERQMIHSVFKLDDTSVREVMVPRTDIVFVDHDAVLDDCLNLALRSGFSRIPVIGEDEDDVIGILYIKDVAARMRELWAEKGDPAASERTTARDVMRVGYYVPDSKPIDGLLREMQHKRTHVAVVIDEYGGTAGLVTIEDIVEEIVGEITDEYDDEIPPIERLGEDRARVTARLPLGELAALFEVELDTADVETVGGLLAYALGRVPISGSRADYAGLRLTAEDAVGRRNRTATVLVERIPDEPAETGHPDSAESG</sequence>
<dbReference type="PROSITE" id="PS51846">
    <property type="entry name" value="CNNM"/>
    <property type="match status" value="1"/>
</dbReference>
<evidence type="ECO:0000256" key="6">
    <source>
        <dbReference type="ARBA" id="ARBA00022989"/>
    </source>
</evidence>
<keyword evidence="4 10" id="KW-0812">Transmembrane</keyword>
<keyword evidence="3" id="KW-1003">Cell membrane</keyword>
<dbReference type="Pfam" id="PF00571">
    <property type="entry name" value="CBS"/>
    <property type="match status" value="2"/>
</dbReference>
<evidence type="ECO:0000256" key="4">
    <source>
        <dbReference type="ARBA" id="ARBA00022692"/>
    </source>
</evidence>
<dbReference type="InterPro" id="IPR005170">
    <property type="entry name" value="Transptr-assoc_dom"/>
</dbReference>
<dbReference type="OrthoDB" id="110231at2"/>
<protein>
    <recommendedName>
        <fullName evidence="16">HlyC/CorC family transporter</fullName>
    </recommendedName>
</protein>
<evidence type="ECO:0000256" key="3">
    <source>
        <dbReference type="ARBA" id="ARBA00022475"/>
    </source>
</evidence>
<feature type="domain" description="CBS" evidence="12">
    <location>
        <begin position="315"/>
        <end position="372"/>
    </location>
</feature>
<dbReference type="InterPro" id="IPR016169">
    <property type="entry name" value="FAD-bd_PCMH_sub2"/>
</dbReference>
<dbReference type="InterPro" id="IPR000644">
    <property type="entry name" value="CBS_dom"/>
</dbReference>
<dbReference type="Pfam" id="PF03471">
    <property type="entry name" value="CorC_HlyC"/>
    <property type="match status" value="1"/>
</dbReference>
<accession>A0A223S9P4</accession>
<proteinExistence type="inferred from homology"/>
<keyword evidence="6 10" id="KW-1133">Transmembrane helix</keyword>
<keyword evidence="5" id="KW-0677">Repeat</keyword>
<dbReference type="PANTHER" id="PTHR22777">
    <property type="entry name" value="HEMOLYSIN-RELATED"/>
    <property type="match status" value="1"/>
</dbReference>
<gene>
    <name evidence="14" type="ORF">CDO52_20215</name>
</gene>
<dbReference type="SUPFAM" id="SSF54631">
    <property type="entry name" value="CBS-domain pair"/>
    <property type="match status" value="1"/>
</dbReference>
<dbReference type="SMART" id="SM01091">
    <property type="entry name" value="CorC_HlyC"/>
    <property type="match status" value="1"/>
</dbReference>